<dbReference type="EMBL" id="JAUQSZ010000005">
    <property type="protein sequence ID" value="MDO7842340.1"/>
    <property type="molecule type" value="Genomic_DNA"/>
</dbReference>
<name>A0ABT8ZXN5_9SPHN</name>
<dbReference type="RefSeq" id="WP_304560810.1">
    <property type="nucleotide sequence ID" value="NZ_JAUQSZ010000005.1"/>
</dbReference>
<evidence type="ECO:0000313" key="2">
    <source>
        <dbReference type="Proteomes" id="UP001176468"/>
    </source>
</evidence>
<dbReference type="Proteomes" id="UP001176468">
    <property type="component" value="Unassembled WGS sequence"/>
</dbReference>
<accession>A0ABT8ZXN5</accession>
<organism evidence="1 2">
    <name type="scientific">Sphingomonas immobilis</name>
    <dbReference type="NCBI Taxonomy" id="3063997"/>
    <lineage>
        <taxon>Bacteria</taxon>
        <taxon>Pseudomonadati</taxon>
        <taxon>Pseudomonadota</taxon>
        <taxon>Alphaproteobacteria</taxon>
        <taxon>Sphingomonadales</taxon>
        <taxon>Sphingomonadaceae</taxon>
        <taxon>Sphingomonas</taxon>
    </lineage>
</organism>
<comment type="caution">
    <text evidence="1">The sequence shown here is derived from an EMBL/GenBank/DDBJ whole genome shotgun (WGS) entry which is preliminary data.</text>
</comment>
<reference evidence="1" key="1">
    <citation type="submission" date="2023-07" db="EMBL/GenBank/DDBJ databases">
        <authorList>
            <person name="Kim M.K."/>
        </authorList>
    </citation>
    <scope>NUCLEOTIDE SEQUENCE</scope>
    <source>
        <strain evidence="1">CA1-15</strain>
    </source>
</reference>
<proteinExistence type="predicted"/>
<gene>
    <name evidence="1" type="ORF">Q5H94_08375</name>
</gene>
<keyword evidence="2" id="KW-1185">Reference proteome</keyword>
<evidence type="ECO:0000313" key="1">
    <source>
        <dbReference type="EMBL" id="MDO7842340.1"/>
    </source>
</evidence>
<protein>
    <recommendedName>
        <fullName evidence="3">PIN domain-containing protein</fullName>
    </recommendedName>
</protein>
<sequence>MSELLVDTGVWIDFLRGGDAALSEALLEERVIGHILVTGEIAMGSLADRSLPQAVRADDAEVLAMVEQRRLFILGLGCIDAHLLAATLLTAGQGWDARPAAARGGGGARDCGSGTCEAALTERRIAERALLREEIPFNPPPHIALPQQAPYIARQEGILHAGDGGWRPECSFLSVLSRLP</sequence>
<evidence type="ECO:0008006" key="3">
    <source>
        <dbReference type="Google" id="ProtNLM"/>
    </source>
</evidence>